<evidence type="ECO:0000313" key="2">
    <source>
        <dbReference type="EMBL" id="SEH31040.1"/>
    </source>
</evidence>
<dbReference type="RefSeq" id="WP_139305493.1">
    <property type="nucleotide sequence ID" value="NZ_FNWO01000003.1"/>
</dbReference>
<dbReference type="Proteomes" id="UP000182983">
    <property type="component" value="Unassembled WGS sequence"/>
</dbReference>
<gene>
    <name evidence="2" type="ORF">SAMN04244559_01050</name>
</gene>
<dbReference type="EMBL" id="FNWO01000003">
    <property type="protein sequence ID" value="SEH31040.1"/>
    <property type="molecule type" value="Genomic_DNA"/>
</dbReference>
<organism evidence="2 3">
    <name type="scientific">Magnetospirillum fulvum</name>
    <name type="common">Rhodospirillum fulvum</name>
    <dbReference type="NCBI Taxonomy" id="1082"/>
    <lineage>
        <taxon>Bacteria</taxon>
        <taxon>Pseudomonadati</taxon>
        <taxon>Pseudomonadota</taxon>
        <taxon>Alphaproteobacteria</taxon>
        <taxon>Rhodospirillales</taxon>
        <taxon>Rhodospirillaceae</taxon>
        <taxon>Magnetospirillum</taxon>
    </lineage>
</organism>
<protein>
    <submittedName>
        <fullName evidence="2">Uncharacterized protein</fullName>
    </submittedName>
</protein>
<accession>A0A1H6HAB4</accession>
<evidence type="ECO:0000256" key="1">
    <source>
        <dbReference type="SAM" id="SignalP"/>
    </source>
</evidence>
<name>A0A1H6HAB4_MAGFU</name>
<evidence type="ECO:0000313" key="3">
    <source>
        <dbReference type="Proteomes" id="UP000182983"/>
    </source>
</evidence>
<proteinExistence type="predicted"/>
<reference evidence="3" key="1">
    <citation type="submission" date="2016-10" db="EMBL/GenBank/DDBJ databases">
        <authorList>
            <person name="Varghese N."/>
            <person name="Submissions S."/>
        </authorList>
    </citation>
    <scope>NUCLEOTIDE SEQUENCE [LARGE SCALE GENOMIC DNA]</scope>
    <source>
        <strain evidence="3">DSM 13234</strain>
    </source>
</reference>
<feature type="signal peptide" evidence="1">
    <location>
        <begin position="1"/>
        <end position="22"/>
    </location>
</feature>
<dbReference type="AlphaFoldDB" id="A0A1H6HAB4"/>
<keyword evidence="1" id="KW-0732">Signal</keyword>
<sequence length="101" mass="10707">MTRTMRGMLAVLLMAMPSLASAQELNKRTDAPPSAKAVQDRLVAKTRSTVAGQGKDLSRQDIVNTDCSDLSIGAPQPGQGKKSLQKDNATVVLGNVVNLCR</sequence>
<keyword evidence="3" id="KW-1185">Reference proteome</keyword>
<feature type="chain" id="PRO_5010169192" evidence="1">
    <location>
        <begin position="23"/>
        <end position="101"/>
    </location>
</feature>